<sequence length="298" mass="34116">MVVDRKICSPALFDSEWGYTVRRYIQYLKREFNSAETYILLDKLKHQLPVRPPAWMWKSSFTLRSNFFDSECLLDFDNGLHDGKSTVKAAPDYVSFLLPHGDLGSFYRRRMQPPFLRNVALCIDRTAGIGPTHFPIENMPSWKGLAVSNNGRLCGQFPTSLEILILNPTDVNDGSDYASLLKGLHHLKVLVINECALLDRLPPLRETLPALEALVCLEFINPCRCFNKVEAFLPDAMGILAGRERKEHVITWHGHIFFSTVDVLSRVCDVKLPREFQLVMDTHSKRMARKRRHSTTSI</sequence>
<protein>
    <submittedName>
        <fullName evidence="2">Mitochondrial ATP synthase regulatory component factor B</fullName>
    </submittedName>
</protein>
<evidence type="ECO:0000313" key="2">
    <source>
        <dbReference type="WBParaSite" id="SPAL_0001476300.1"/>
    </source>
</evidence>
<proteinExistence type="predicted"/>
<dbReference type="AlphaFoldDB" id="A0A0N5CA38"/>
<organism evidence="1 2">
    <name type="scientific">Strongyloides papillosus</name>
    <name type="common">Intestinal threadworm</name>
    <dbReference type="NCBI Taxonomy" id="174720"/>
    <lineage>
        <taxon>Eukaryota</taxon>
        <taxon>Metazoa</taxon>
        <taxon>Ecdysozoa</taxon>
        <taxon>Nematoda</taxon>
        <taxon>Chromadorea</taxon>
        <taxon>Rhabditida</taxon>
        <taxon>Tylenchina</taxon>
        <taxon>Panagrolaimomorpha</taxon>
        <taxon>Strongyloidoidea</taxon>
        <taxon>Strongyloididae</taxon>
        <taxon>Strongyloides</taxon>
    </lineage>
</organism>
<name>A0A0N5CA38_STREA</name>
<dbReference type="Proteomes" id="UP000046392">
    <property type="component" value="Unplaced"/>
</dbReference>
<dbReference type="WBParaSite" id="SPAL_0001476300.1">
    <property type="protein sequence ID" value="SPAL_0001476300.1"/>
    <property type="gene ID" value="SPAL_0001476300"/>
</dbReference>
<evidence type="ECO:0000313" key="1">
    <source>
        <dbReference type="Proteomes" id="UP000046392"/>
    </source>
</evidence>
<reference evidence="2" key="1">
    <citation type="submission" date="2017-02" db="UniProtKB">
        <authorList>
            <consortium name="WormBaseParasite"/>
        </authorList>
    </citation>
    <scope>IDENTIFICATION</scope>
</reference>
<keyword evidence="1" id="KW-1185">Reference proteome</keyword>
<accession>A0A0N5CA38</accession>